<evidence type="ECO:0000256" key="1">
    <source>
        <dbReference type="ARBA" id="ARBA00007705"/>
    </source>
</evidence>
<dbReference type="InterPro" id="IPR002298">
    <property type="entry name" value="DNA_polymerase_A"/>
</dbReference>
<dbReference type="NCBIfam" id="TIGR00593">
    <property type="entry name" value="pola"/>
    <property type="match status" value="1"/>
</dbReference>
<dbReference type="Gene3D" id="3.30.70.370">
    <property type="match status" value="1"/>
</dbReference>
<feature type="domain" description="5'-3' exonuclease" evidence="16">
    <location>
        <begin position="4"/>
        <end position="265"/>
    </location>
</feature>
<dbReference type="FunFam" id="1.10.150.20:FF:000003">
    <property type="entry name" value="DNA polymerase I"/>
    <property type="match status" value="1"/>
</dbReference>
<comment type="caution">
    <text evidence="18">The sequence shown here is derived from an EMBL/GenBank/DDBJ whole genome shotgun (WGS) entry which is preliminary data.</text>
</comment>
<dbReference type="SUPFAM" id="SSF56672">
    <property type="entry name" value="DNA/RNA polymerases"/>
    <property type="match status" value="1"/>
</dbReference>
<keyword evidence="3 15" id="KW-0548">Nucleotidyltransferase</keyword>
<proteinExistence type="inferred from homology"/>
<keyword evidence="5" id="KW-0540">Nuclease</keyword>
<keyword evidence="10 15" id="KW-0238">DNA-binding</keyword>
<dbReference type="Gene3D" id="3.40.50.1010">
    <property type="entry name" value="5'-nuclease"/>
    <property type="match status" value="1"/>
</dbReference>
<evidence type="ECO:0000256" key="12">
    <source>
        <dbReference type="ARBA" id="ARBA00049244"/>
    </source>
</evidence>
<dbReference type="Pfam" id="PF02739">
    <property type="entry name" value="5_3_exonuc_N"/>
    <property type="match status" value="1"/>
</dbReference>
<dbReference type="Pfam" id="PF00476">
    <property type="entry name" value="DNA_pol_A"/>
    <property type="match status" value="1"/>
</dbReference>
<reference evidence="18 19" key="1">
    <citation type="submission" date="2020-08" db="EMBL/GenBank/DDBJ databases">
        <title>Winkia gen. nov., sp. nov., isolated from faeces of the Anser albifrons in China.</title>
        <authorList>
            <person name="Liu Q."/>
        </authorList>
    </citation>
    <scope>NUCLEOTIDE SEQUENCE [LARGE SCALE GENOMIC DNA]</scope>
    <source>
        <strain evidence="18 19">C62</strain>
    </source>
</reference>
<evidence type="ECO:0000256" key="4">
    <source>
        <dbReference type="ARBA" id="ARBA00022705"/>
    </source>
</evidence>
<dbReference type="FunFam" id="3.40.50.1010:FF:000001">
    <property type="entry name" value="DNA polymerase I"/>
    <property type="match status" value="1"/>
</dbReference>
<dbReference type="PANTHER" id="PTHR10133">
    <property type="entry name" value="DNA POLYMERASE I"/>
    <property type="match status" value="1"/>
</dbReference>
<dbReference type="GO" id="GO:0006261">
    <property type="term" value="P:DNA-templated DNA replication"/>
    <property type="evidence" value="ECO:0007669"/>
    <property type="project" value="UniProtKB-UniRule"/>
</dbReference>
<keyword evidence="6 15" id="KW-0227">DNA damage</keyword>
<accession>A0A8I0GEP0</accession>
<dbReference type="EMBL" id="JACRUO010000001">
    <property type="protein sequence ID" value="MBD3688699.1"/>
    <property type="molecule type" value="Genomic_DNA"/>
</dbReference>
<dbReference type="Gene3D" id="1.20.1060.10">
    <property type="entry name" value="Taq DNA Polymerase, Chain T, domain 4"/>
    <property type="match status" value="1"/>
</dbReference>
<dbReference type="GO" id="GO:0003677">
    <property type="term" value="F:DNA binding"/>
    <property type="evidence" value="ECO:0007669"/>
    <property type="project" value="UniProtKB-UniRule"/>
</dbReference>
<name>A0A8I0GEP0_9ACTO</name>
<dbReference type="PANTHER" id="PTHR10133:SF27">
    <property type="entry name" value="DNA POLYMERASE NU"/>
    <property type="match status" value="1"/>
</dbReference>
<dbReference type="GO" id="GO:0003887">
    <property type="term" value="F:DNA-directed DNA polymerase activity"/>
    <property type="evidence" value="ECO:0007669"/>
    <property type="project" value="UniProtKB-UniRule"/>
</dbReference>
<evidence type="ECO:0000256" key="15">
    <source>
        <dbReference type="RuleBase" id="RU004460"/>
    </source>
</evidence>
<dbReference type="CDD" id="cd06140">
    <property type="entry name" value="DNA_polA_I_Bacillus_like_exo"/>
    <property type="match status" value="1"/>
</dbReference>
<evidence type="ECO:0000256" key="3">
    <source>
        <dbReference type="ARBA" id="ARBA00022695"/>
    </source>
</evidence>
<keyword evidence="9 15" id="KW-0239">DNA-directed DNA polymerase</keyword>
<evidence type="ECO:0000256" key="13">
    <source>
        <dbReference type="ARBA" id="ARBA00053603"/>
    </source>
</evidence>
<evidence type="ECO:0000256" key="10">
    <source>
        <dbReference type="ARBA" id="ARBA00023125"/>
    </source>
</evidence>
<evidence type="ECO:0000259" key="16">
    <source>
        <dbReference type="SMART" id="SM00475"/>
    </source>
</evidence>
<keyword evidence="11 15" id="KW-0234">DNA repair</keyword>
<dbReference type="SMART" id="SM00482">
    <property type="entry name" value="POLAc"/>
    <property type="match status" value="1"/>
</dbReference>
<keyword evidence="8 15" id="KW-0269">Exonuclease</keyword>
<dbReference type="SUPFAM" id="SSF88723">
    <property type="entry name" value="PIN domain-like"/>
    <property type="match status" value="1"/>
</dbReference>
<dbReference type="GO" id="GO:0006302">
    <property type="term" value="P:double-strand break repair"/>
    <property type="evidence" value="ECO:0007669"/>
    <property type="project" value="TreeGrafter"/>
</dbReference>
<dbReference type="Proteomes" id="UP000627538">
    <property type="component" value="Unassembled WGS sequence"/>
</dbReference>
<dbReference type="CDD" id="cd08637">
    <property type="entry name" value="DNA_pol_A_pol_I_C"/>
    <property type="match status" value="1"/>
</dbReference>
<dbReference type="SUPFAM" id="SSF53098">
    <property type="entry name" value="Ribonuclease H-like"/>
    <property type="match status" value="1"/>
</dbReference>
<dbReference type="AlphaFoldDB" id="A0A8I0GEP0"/>
<dbReference type="GO" id="GO:0008409">
    <property type="term" value="F:5'-3' exonuclease activity"/>
    <property type="evidence" value="ECO:0007669"/>
    <property type="project" value="UniProtKB-UniRule"/>
</dbReference>
<comment type="function">
    <text evidence="15">In addition to polymerase activity, this DNA polymerase exhibits 5'-3' exonuclease activity.</text>
</comment>
<comment type="catalytic activity">
    <reaction evidence="12 15">
        <text>DNA(n) + a 2'-deoxyribonucleoside 5'-triphosphate = DNA(n+1) + diphosphate</text>
        <dbReference type="Rhea" id="RHEA:22508"/>
        <dbReference type="Rhea" id="RHEA-COMP:17339"/>
        <dbReference type="Rhea" id="RHEA-COMP:17340"/>
        <dbReference type="ChEBI" id="CHEBI:33019"/>
        <dbReference type="ChEBI" id="CHEBI:61560"/>
        <dbReference type="ChEBI" id="CHEBI:173112"/>
        <dbReference type="EC" id="2.7.7.7"/>
    </reaction>
</comment>
<dbReference type="Gene3D" id="1.10.150.20">
    <property type="entry name" value="5' to 3' exonuclease, C-terminal subdomain"/>
    <property type="match status" value="2"/>
</dbReference>
<dbReference type="InterPro" id="IPR043502">
    <property type="entry name" value="DNA/RNA_pol_sf"/>
</dbReference>
<dbReference type="InterPro" id="IPR029060">
    <property type="entry name" value="PIN-like_dom_sf"/>
</dbReference>
<evidence type="ECO:0000256" key="7">
    <source>
        <dbReference type="ARBA" id="ARBA00022801"/>
    </source>
</evidence>
<keyword evidence="2 15" id="KW-0808">Transferase</keyword>
<keyword evidence="19" id="KW-1185">Reference proteome</keyword>
<evidence type="ECO:0000256" key="2">
    <source>
        <dbReference type="ARBA" id="ARBA00022679"/>
    </source>
</evidence>
<dbReference type="InterPro" id="IPR012337">
    <property type="entry name" value="RNaseH-like_sf"/>
</dbReference>
<dbReference type="RefSeq" id="WP_191070809.1">
    <property type="nucleotide sequence ID" value="NZ_CP060506.1"/>
</dbReference>
<keyword evidence="7 15" id="KW-0378">Hydrolase</keyword>
<gene>
    <name evidence="15 18" type="primary">polA</name>
    <name evidence="18" type="ORF">H8R10_00360</name>
</gene>
<comment type="similarity">
    <text evidence="1 15">Belongs to the DNA polymerase type-A family.</text>
</comment>
<protein>
    <recommendedName>
        <fullName evidence="14 15">DNA polymerase I</fullName>
        <ecNumber evidence="14 15">2.7.7.7</ecNumber>
    </recommendedName>
</protein>
<dbReference type="InterPro" id="IPR020046">
    <property type="entry name" value="5-3_exonucl_a-hlix_arch_N"/>
</dbReference>
<organism evidence="18 19">
    <name type="scientific">Nanchangia anserum</name>
    <dbReference type="NCBI Taxonomy" id="2692125"/>
    <lineage>
        <taxon>Bacteria</taxon>
        <taxon>Bacillati</taxon>
        <taxon>Actinomycetota</taxon>
        <taxon>Actinomycetes</taxon>
        <taxon>Actinomycetales</taxon>
        <taxon>Actinomycetaceae</taxon>
        <taxon>Nanchangia</taxon>
    </lineage>
</organism>
<dbReference type="SUPFAM" id="SSF47807">
    <property type="entry name" value="5' to 3' exonuclease, C-terminal subdomain"/>
    <property type="match status" value="1"/>
</dbReference>
<dbReference type="Gene3D" id="3.30.420.10">
    <property type="entry name" value="Ribonuclease H-like superfamily/Ribonuclease H"/>
    <property type="match status" value="1"/>
</dbReference>
<dbReference type="InterPro" id="IPR018320">
    <property type="entry name" value="DNA_polymerase_1"/>
</dbReference>
<dbReference type="InterPro" id="IPR036397">
    <property type="entry name" value="RNaseH_sf"/>
</dbReference>
<dbReference type="InterPro" id="IPR008918">
    <property type="entry name" value="HhH2"/>
</dbReference>
<feature type="domain" description="DNA-directed DNA polymerase family A palm" evidence="17">
    <location>
        <begin position="644"/>
        <end position="851"/>
    </location>
</feature>
<evidence type="ECO:0000259" key="17">
    <source>
        <dbReference type="SMART" id="SM00482"/>
    </source>
</evidence>
<evidence type="ECO:0000256" key="11">
    <source>
        <dbReference type="ARBA" id="ARBA00023204"/>
    </source>
</evidence>
<keyword evidence="4 15" id="KW-0235">DNA replication</keyword>
<dbReference type="EC" id="2.7.7.7" evidence="14 15"/>
<dbReference type="PRINTS" id="PR00868">
    <property type="entry name" value="DNAPOLI"/>
</dbReference>
<dbReference type="InterPro" id="IPR036279">
    <property type="entry name" value="5-3_exonuclease_C_sf"/>
</dbReference>
<evidence type="ECO:0000256" key="14">
    <source>
        <dbReference type="NCBIfam" id="TIGR00593"/>
    </source>
</evidence>
<evidence type="ECO:0000256" key="8">
    <source>
        <dbReference type="ARBA" id="ARBA00022839"/>
    </source>
</evidence>
<dbReference type="NCBIfam" id="NF004397">
    <property type="entry name" value="PRK05755.1"/>
    <property type="match status" value="1"/>
</dbReference>
<dbReference type="Pfam" id="PF01367">
    <property type="entry name" value="5_3_exonuc"/>
    <property type="match status" value="1"/>
</dbReference>
<dbReference type="InterPro" id="IPR002421">
    <property type="entry name" value="5-3_exonuclease"/>
</dbReference>
<comment type="function">
    <text evidence="13">In addition to polymerase activity, this DNA polymerase exhibits 3'-5' and 5'-3' exonuclease activity.</text>
</comment>
<evidence type="ECO:0000313" key="18">
    <source>
        <dbReference type="EMBL" id="MBD3688699.1"/>
    </source>
</evidence>
<dbReference type="SMART" id="SM00475">
    <property type="entry name" value="53EXOc"/>
    <property type="match status" value="1"/>
</dbReference>
<evidence type="ECO:0000313" key="19">
    <source>
        <dbReference type="Proteomes" id="UP000627538"/>
    </source>
</evidence>
<dbReference type="CDD" id="cd09898">
    <property type="entry name" value="H3TH_53EXO"/>
    <property type="match status" value="1"/>
</dbReference>
<evidence type="ECO:0000256" key="5">
    <source>
        <dbReference type="ARBA" id="ARBA00022722"/>
    </source>
</evidence>
<evidence type="ECO:0000256" key="9">
    <source>
        <dbReference type="ARBA" id="ARBA00022932"/>
    </source>
</evidence>
<sequence length="888" mass="97602">MTSSRLLLIDGHSLAFRAYYAMRSPEDFQTSTGQMTNAVFVFCRMLMRLVNDYEPGGVAVAFDTSTPTFRKELYPEYKDGRRETPESLPGQIEIIQQALGLLGIRSLTKPGFEADDIVATLARHGEEDGRDVLIVSSDRDMYQLVTDQVHVLSPGSSTQKLNEFSPQEIREKTGVSPDRYRAVAALVGEGADNIPGVPGIGKVTAAKLINEYDTIDNLLDHADEIRGKRGQALRESVDLVRRNLQLNELRRDLDLPVAVGDLEVGAGNLQAWEELCDDLEFTSLRTQVWHALDQIRPLHARGEREVEERRLSIVDADSLSGGLLAWAGSDDATIGVDVVGRTSPGRGDADIVSLARGTEAVTVELRGDEAIVTQLRQLLAEYADRLAYADFKAAWHALRGAGIEAQSPGTDVALCAHVLAPAATDYDVESLAREYLGRTAPSDADAGTLFGDEAAPSAWRAQVVADLVPVLVERLEQAKQLDLVRVLEQPVTPILARMEDAGITVDEERLEALIGDLTHQVERAREQACAVVERPDLNLSSPKQLQEVLFEQLKMPPTRKTKRGYTTNAEALQQLYVSTQHPFLAYLLEHRDKIKLLQVVESLAKHVQPDGRIHTEFLQTKTTTGRLSSIHPNLQNIPARTPTGMAIREVFVAGEGYDGLMTADYSQIEMRVMAALSQDPGLIAAFSSGEDLHQTMAAMVFGVAPEEVTPEQRSKIKATSYGLAYGLSVFGLSRQLDISQAEARHLRDAYFSRFGGIRDYLESLVARARKTGYTETILGRRRYLMNLASLSRTEQQAAERAALNAPIQGSAADIIKSAMIMVDAAMREAGLRSRLLLQVHDELIVEVAPGERDQLEELLRHNMATAASLDVSLDVSVGYGATWREAAH</sequence>
<dbReference type="CDD" id="cd09859">
    <property type="entry name" value="PIN_53EXO"/>
    <property type="match status" value="1"/>
</dbReference>
<dbReference type="FunFam" id="1.10.150.20:FF:000002">
    <property type="entry name" value="DNA polymerase I"/>
    <property type="match status" value="1"/>
</dbReference>
<dbReference type="InterPro" id="IPR020045">
    <property type="entry name" value="DNA_polI_H3TH"/>
</dbReference>
<dbReference type="InterPro" id="IPR001098">
    <property type="entry name" value="DNA-dir_DNA_pol_A_palm_dom"/>
</dbReference>
<dbReference type="SMART" id="SM00279">
    <property type="entry name" value="HhH2"/>
    <property type="match status" value="1"/>
</dbReference>
<evidence type="ECO:0000256" key="6">
    <source>
        <dbReference type="ARBA" id="ARBA00022763"/>
    </source>
</evidence>